<evidence type="ECO:0000256" key="1">
    <source>
        <dbReference type="SAM" id="Phobius"/>
    </source>
</evidence>
<dbReference type="EMBL" id="REFZ01000003">
    <property type="protein sequence ID" value="RQH02049.1"/>
    <property type="molecule type" value="Genomic_DNA"/>
</dbReference>
<evidence type="ECO:0000259" key="2">
    <source>
        <dbReference type="Pfam" id="PF25938"/>
    </source>
</evidence>
<sequence>MAFLVLVQGYALVVEPLLSIAQGAAVALAVGLATAASAYVLEHRIAAWSARRATDETDARGDDGKSKS</sequence>
<dbReference type="OrthoDB" id="307419at2157"/>
<evidence type="ECO:0000313" key="3">
    <source>
        <dbReference type="EMBL" id="RQH02049.1"/>
    </source>
</evidence>
<dbReference type="InterPro" id="IPR058287">
    <property type="entry name" value="DUF7981"/>
</dbReference>
<dbReference type="Proteomes" id="UP000281431">
    <property type="component" value="Unassembled WGS sequence"/>
</dbReference>
<dbReference type="Pfam" id="PF25938">
    <property type="entry name" value="DUF7981"/>
    <property type="match status" value="1"/>
</dbReference>
<feature type="domain" description="DUF7981" evidence="2">
    <location>
        <begin position="1"/>
        <end position="47"/>
    </location>
</feature>
<keyword evidence="1" id="KW-0812">Transmembrane</keyword>
<gene>
    <name evidence="3" type="ORF">EA472_06795</name>
</gene>
<name>A0A3N6MDV8_NATCH</name>
<keyword evidence="4" id="KW-1185">Reference proteome</keyword>
<evidence type="ECO:0000313" key="4">
    <source>
        <dbReference type="Proteomes" id="UP000281431"/>
    </source>
</evidence>
<keyword evidence="1" id="KW-0472">Membrane</keyword>
<dbReference type="AlphaFoldDB" id="A0A3N6MDV8"/>
<proteinExistence type="predicted"/>
<reference evidence="3 4" key="1">
    <citation type="submission" date="2018-10" db="EMBL/GenBank/DDBJ databases">
        <title>Natrarchaeobius chitinivorans gen. nov., sp. nov., and Natrarchaeobius haloalkaliphilus sp. nov., alkaliphilic, chitin-utilizing haloarchaea from hypersaline alkaline lakes.</title>
        <authorList>
            <person name="Sorokin D.Y."/>
            <person name="Elcheninov A.G."/>
            <person name="Kostrikina N.A."/>
            <person name="Bale N.J."/>
            <person name="Sinninghe Damste J.S."/>
            <person name="Khijniak T.V."/>
            <person name="Kublanov I.V."/>
            <person name="Toshchakov S.V."/>
        </authorList>
    </citation>
    <scope>NUCLEOTIDE SEQUENCE [LARGE SCALE GENOMIC DNA]</scope>
    <source>
        <strain evidence="3 4">AArcht7</strain>
    </source>
</reference>
<organism evidence="3 4">
    <name type="scientific">Natrarchaeobius chitinivorans</name>
    <dbReference type="NCBI Taxonomy" id="1679083"/>
    <lineage>
        <taxon>Archaea</taxon>
        <taxon>Methanobacteriati</taxon>
        <taxon>Methanobacteriota</taxon>
        <taxon>Stenosarchaea group</taxon>
        <taxon>Halobacteria</taxon>
        <taxon>Halobacteriales</taxon>
        <taxon>Natrialbaceae</taxon>
        <taxon>Natrarchaeobius</taxon>
    </lineage>
</organism>
<comment type="caution">
    <text evidence="3">The sequence shown here is derived from an EMBL/GenBank/DDBJ whole genome shotgun (WGS) entry which is preliminary data.</text>
</comment>
<accession>A0A3N6MDV8</accession>
<keyword evidence="1" id="KW-1133">Transmembrane helix</keyword>
<protein>
    <recommendedName>
        <fullName evidence="2">DUF7981 domain-containing protein</fullName>
    </recommendedName>
</protein>
<feature type="transmembrane region" description="Helical" evidence="1">
    <location>
        <begin position="20"/>
        <end position="41"/>
    </location>
</feature>